<dbReference type="EMBL" id="KQ971919">
    <property type="protein sequence ID" value="KYB24683.1"/>
    <property type="molecule type" value="Genomic_DNA"/>
</dbReference>
<evidence type="ECO:0000313" key="1">
    <source>
        <dbReference type="EMBL" id="KYB24683.1"/>
    </source>
</evidence>
<dbReference type="InParanoid" id="A0A139W9U0"/>
<keyword evidence="2" id="KW-1185">Reference proteome</keyword>
<name>A0A139W9U0_TRICA</name>
<evidence type="ECO:0000313" key="2">
    <source>
        <dbReference type="Proteomes" id="UP000007266"/>
    </source>
</evidence>
<proteinExistence type="predicted"/>
<reference evidence="1 2" key="2">
    <citation type="journal article" date="2010" name="Nucleic Acids Res.">
        <title>BeetleBase in 2010: revisions to provide comprehensive genomic information for Tribolium castaneum.</title>
        <authorList>
            <person name="Kim H.S."/>
            <person name="Murphy T."/>
            <person name="Xia J."/>
            <person name="Caragea D."/>
            <person name="Park Y."/>
            <person name="Beeman R.W."/>
            <person name="Lorenzen M.D."/>
            <person name="Butcher S."/>
            <person name="Manak J.R."/>
            <person name="Brown S.J."/>
        </authorList>
    </citation>
    <scope>NUCLEOTIDE SEQUENCE [LARGE SCALE GENOMIC DNA]</scope>
    <source>
        <strain evidence="1 2">Georgia GA2</strain>
    </source>
</reference>
<organism evidence="1 2">
    <name type="scientific">Tribolium castaneum</name>
    <name type="common">Red flour beetle</name>
    <dbReference type="NCBI Taxonomy" id="7070"/>
    <lineage>
        <taxon>Eukaryota</taxon>
        <taxon>Metazoa</taxon>
        <taxon>Ecdysozoa</taxon>
        <taxon>Arthropoda</taxon>
        <taxon>Hexapoda</taxon>
        <taxon>Insecta</taxon>
        <taxon>Pterygota</taxon>
        <taxon>Neoptera</taxon>
        <taxon>Endopterygota</taxon>
        <taxon>Coleoptera</taxon>
        <taxon>Polyphaga</taxon>
        <taxon>Cucujiformia</taxon>
        <taxon>Tenebrionidae</taxon>
        <taxon>Tenebrionidae incertae sedis</taxon>
        <taxon>Tribolium</taxon>
    </lineage>
</organism>
<dbReference type="AlphaFoldDB" id="A0A139W9U0"/>
<sequence>MCFKYVLQMLEVQRINLMEGPSSGGVFCAHILSGLWAS</sequence>
<reference evidence="1 2" key="1">
    <citation type="journal article" date="2008" name="Nature">
        <title>The genome of the model beetle and pest Tribolium castaneum.</title>
        <authorList>
            <consortium name="Tribolium Genome Sequencing Consortium"/>
            <person name="Richards S."/>
            <person name="Gibbs R.A."/>
            <person name="Weinstock G.M."/>
            <person name="Brown S.J."/>
            <person name="Denell R."/>
            <person name="Beeman R.W."/>
            <person name="Gibbs R."/>
            <person name="Beeman R.W."/>
            <person name="Brown S.J."/>
            <person name="Bucher G."/>
            <person name="Friedrich M."/>
            <person name="Grimmelikhuijzen C.J."/>
            <person name="Klingler M."/>
            <person name="Lorenzen M."/>
            <person name="Richards S."/>
            <person name="Roth S."/>
            <person name="Schroder R."/>
            <person name="Tautz D."/>
            <person name="Zdobnov E.M."/>
            <person name="Muzny D."/>
            <person name="Gibbs R.A."/>
            <person name="Weinstock G.M."/>
            <person name="Attaway T."/>
            <person name="Bell S."/>
            <person name="Buhay C.J."/>
            <person name="Chandrabose M.N."/>
            <person name="Chavez D."/>
            <person name="Clerk-Blankenburg K.P."/>
            <person name="Cree A."/>
            <person name="Dao M."/>
            <person name="Davis C."/>
            <person name="Chacko J."/>
            <person name="Dinh H."/>
            <person name="Dugan-Rocha S."/>
            <person name="Fowler G."/>
            <person name="Garner T.T."/>
            <person name="Garnes J."/>
            <person name="Gnirke A."/>
            <person name="Hawes A."/>
            <person name="Hernandez J."/>
            <person name="Hines S."/>
            <person name="Holder M."/>
            <person name="Hume J."/>
            <person name="Jhangiani S.N."/>
            <person name="Joshi V."/>
            <person name="Khan Z.M."/>
            <person name="Jackson L."/>
            <person name="Kovar C."/>
            <person name="Kowis A."/>
            <person name="Lee S."/>
            <person name="Lewis L.R."/>
            <person name="Margolis J."/>
            <person name="Morgan M."/>
            <person name="Nazareth L.V."/>
            <person name="Nguyen N."/>
            <person name="Okwuonu G."/>
            <person name="Parker D."/>
            <person name="Richards S."/>
            <person name="Ruiz S.J."/>
            <person name="Santibanez J."/>
            <person name="Savard J."/>
            <person name="Scherer S.E."/>
            <person name="Schneider B."/>
            <person name="Sodergren E."/>
            <person name="Tautz D."/>
            <person name="Vattahil S."/>
            <person name="Villasana D."/>
            <person name="White C.S."/>
            <person name="Wright R."/>
            <person name="Park Y."/>
            <person name="Beeman R.W."/>
            <person name="Lord J."/>
            <person name="Oppert B."/>
            <person name="Lorenzen M."/>
            <person name="Brown S."/>
            <person name="Wang L."/>
            <person name="Savard J."/>
            <person name="Tautz D."/>
            <person name="Richards S."/>
            <person name="Weinstock G."/>
            <person name="Gibbs R.A."/>
            <person name="Liu Y."/>
            <person name="Worley K."/>
            <person name="Weinstock G."/>
            <person name="Elsik C.G."/>
            <person name="Reese J.T."/>
            <person name="Elhaik E."/>
            <person name="Landan G."/>
            <person name="Graur D."/>
            <person name="Arensburger P."/>
            <person name="Atkinson P."/>
            <person name="Beeman R.W."/>
            <person name="Beidler J."/>
            <person name="Brown S.J."/>
            <person name="Demuth J.P."/>
            <person name="Drury D.W."/>
            <person name="Du Y.Z."/>
            <person name="Fujiwara H."/>
            <person name="Lorenzen M."/>
            <person name="Maselli V."/>
            <person name="Osanai M."/>
            <person name="Park Y."/>
            <person name="Robertson H.M."/>
            <person name="Tu Z."/>
            <person name="Wang J.J."/>
            <person name="Wang S."/>
            <person name="Richards S."/>
            <person name="Song H."/>
            <person name="Zhang L."/>
            <person name="Sodergren E."/>
            <person name="Werner D."/>
            <person name="Stanke M."/>
            <person name="Morgenstern B."/>
            <person name="Solovyev V."/>
            <person name="Kosarev P."/>
            <person name="Brown G."/>
            <person name="Chen H.C."/>
            <person name="Ermolaeva O."/>
            <person name="Hlavina W."/>
            <person name="Kapustin Y."/>
            <person name="Kiryutin B."/>
            <person name="Kitts P."/>
            <person name="Maglott D."/>
            <person name="Pruitt K."/>
            <person name="Sapojnikov V."/>
            <person name="Souvorov A."/>
            <person name="Mackey A.J."/>
            <person name="Waterhouse R.M."/>
            <person name="Wyder S."/>
            <person name="Zdobnov E.M."/>
            <person name="Zdobnov E.M."/>
            <person name="Wyder S."/>
            <person name="Kriventseva E.V."/>
            <person name="Kadowaki T."/>
            <person name="Bork P."/>
            <person name="Aranda M."/>
            <person name="Bao R."/>
            <person name="Beermann A."/>
            <person name="Berns N."/>
            <person name="Bolognesi R."/>
            <person name="Bonneton F."/>
            <person name="Bopp D."/>
            <person name="Brown S.J."/>
            <person name="Bucher G."/>
            <person name="Butts T."/>
            <person name="Chaumot A."/>
            <person name="Denell R.E."/>
            <person name="Ferrier D.E."/>
            <person name="Friedrich M."/>
            <person name="Gordon C.M."/>
            <person name="Jindra M."/>
            <person name="Klingler M."/>
            <person name="Lan Q."/>
            <person name="Lattorff H.M."/>
            <person name="Laudet V."/>
            <person name="von Levetsow C."/>
            <person name="Liu Z."/>
            <person name="Lutz R."/>
            <person name="Lynch J.A."/>
            <person name="da Fonseca R.N."/>
            <person name="Posnien N."/>
            <person name="Reuter R."/>
            <person name="Roth S."/>
            <person name="Savard J."/>
            <person name="Schinko J.B."/>
            <person name="Schmitt C."/>
            <person name="Schoppmeier M."/>
            <person name="Schroder R."/>
            <person name="Shippy T.D."/>
            <person name="Simonnet F."/>
            <person name="Marques-Souza H."/>
            <person name="Tautz D."/>
            <person name="Tomoyasu Y."/>
            <person name="Trauner J."/>
            <person name="Van der Zee M."/>
            <person name="Vervoort M."/>
            <person name="Wittkopp N."/>
            <person name="Wimmer E.A."/>
            <person name="Yang X."/>
            <person name="Jones A.K."/>
            <person name="Sattelle D.B."/>
            <person name="Ebert P.R."/>
            <person name="Nelson D."/>
            <person name="Scott J.G."/>
            <person name="Beeman R.W."/>
            <person name="Muthukrishnan S."/>
            <person name="Kramer K.J."/>
            <person name="Arakane Y."/>
            <person name="Beeman R.W."/>
            <person name="Zhu Q."/>
            <person name="Hogenkamp D."/>
            <person name="Dixit R."/>
            <person name="Oppert B."/>
            <person name="Jiang H."/>
            <person name="Zou Z."/>
            <person name="Marshall J."/>
            <person name="Elpidina E."/>
            <person name="Vinokurov K."/>
            <person name="Oppert C."/>
            <person name="Zou Z."/>
            <person name="Evans J."/>
            <person name="Lu Z."/>
            <person name="Zhao P."/>
            <person name="Sumathipala N."/>
            <person name="Altincicek B."/>
            <person name="Vilcinskas A."/>
            <person name="Williams M."/>
            <person name="Hultmark D."/>
            <person name="Hetru C."/>
            <person name="Jiang H."/>
            <person name="Grimmelikhuijzen C.J."/>
            <person name="Hauser F."/>
            <person name="Cazzamali G."/>
            <person name="Williamson M."/>
            <person name="Park Y."/>
            <person name="Li B."/>
            <person name="Tanaka Y."/>
            <person name="Predel R."/>
            <person name="Neupert S."/>
            <person name="Schachtner J."/>
            <person name="Verleyen P."/>
            <person name="Raible F."/>
            <person name="Bork P."/>
            <person name="Friedrich M."/>
            <person name="Walden K.K."/>
            <person name="Robertson H.M."/>
            <person name="Angeli S."/>
            <person name="Foret S."/>
            <person name="Bucher G."/>
            <person name="Schuetz S."/>
            <person name="Maleszka R."/>
            <person name="Wimmer E.A."/>
            <person name="Beeman R.W."/>
            <person name="Lorenzen M."/>
            <person name="Tomoyasu Y."/>
            <person name="Miller S.C."/>
            <person name="Grossmann D."/>
            <person name="Bucher G."/>
        </authorList>
    </citation>
    <scope>NUCLEOTIDE SEQUENCE [LARGE SCALE GENOMIC DNA]</scope>
    <source>
        <strain evidence="1 2">Georgia GA2</strain>
    </source>
</reference>
<protein>
    <submittedName>
        <fullName evidence="1">Uncharacterized protein</fullName>
    </submittedName>
</protein>
<gene>
    <name evidence="1" type="primary">AUGUSTUS-3.0.2_33902</name>
    <name evidence="1" type="ORF">TcasGA2_TC033902</name>
</gene>
<dbReference type="Proteomes" id="UP000007266">
    <property type="component" value="Unassembled WGS sequence"/>
</dbReference>
<accession>A0A139W9U0</accession>